<keyword evidence="6 10" id="KW-1133">Transmembrane helix</keyword>
<dbReference type="EMBL" id="JARQZJ010000044">
    <property type="protein sequence ID" value="KAK9877840.1"/>
    <property type="molecule type" value="Genomic_DNA"/>
</dbReference>
<feature type="transmembrane region" description="Helical" evidence="10">
    <location>
        <begin position="86"/>
        <end position="104"/>
    </location>
</feature>
<feature type="transmembrane region" description="Helical" evidence="10">
    <location>
        <begin position="213"/>
        <end position="234"/>
    </location>
</feature>
<proteinExistence type="inferred from homology"/>
<accession>A0AAW1U5Q3</accession>
<gene>
    <name evidence="11" type="ORF">WA026_020072</name>
</gene>
<evidence type="ECO:0000256" key="2">
    <source>
        <dbReference type="ARBA" id="ARBA00022475"/>
    </source>
</evidence>
<dbReference type="GO" id="GO:0004984">
    <property type="term" value="F:olfactory receptor activity"/>
    <property type="evidence" value="ECO:0007669"/>
    <property type="project" value="InterPro"/>
</dbReference>
<comment type="similarity">
    <text evidence="10">Belongs to the insect chemoreceptor superfamily. Heteromeric odorant receptor channel (TC 1.A.69) family.</text>
</comment>
<evidence type="ECO:0000256" key="9">
    <source>
        <dbReference type="ARBA" id="ARBA00023224"/>
    </source>
</evidence>
<feature type="transmembrane region" description="Helical" evidence="10">
    <location>
        <begin position="344"/>
        <end position="365"/>
    </location>
</feature>
<evidence type="ECO:0000256" key="1">
    <source>
        <dbReference type="ARBA" id="ARBA00004651"/>
    </source>
</evidence>
<evidence type="ECO:0000256" key="3">
    <source>
        <dbReference type="ARBA" id="ARBA00022606"/>
    </source>
</evidence>
<keyword evidence="9 10" id="KW-0807">Transducer</keyword>
<protein>
    <recommendedName>
        <fullName evidence="10">Odorant receptor</fullName>
    </recommendedName>
</protein>
<dbReference type="Pfam" id="PF02949">
    <property type="entry name" value="7tm_6"/>
    <property type="match status" value="2"/>
</dbReference>
<evidence type="ECO:0000256" key="4">
    <source>
        <dbReference type="ARBA" id="ARBA00022692"/>
    </source>
</evidence>
<feature type="transmembrane region" description="Helical" evidence="10">
    <location>
        <begin position="261"/>
        <end position="284"/>
    </location>
</feature>
<evidence type="ECO:0000256" key="10">
    <source>
        <dbReference type="RuleBase" id="RU351113"/>
    </source>
</evidence>
<evidence type="ECO:0000256" key="7">
    <source>
        <dbReference type="ARBA" id="ARBA00023136"/>
    </source>
</evidence>
<evidence type="ECO:0000313" key="11">
    <source>
        <dbReference type="EMBL" id="KAK9877840.1"/>
    </source>
</evidence>
<evidence type="ECO:0000256" key="5">
    <source>
        <dbReference type="ARBA" id="ARBA00022725"/>
    </source>
</evidence>
<sequence length="467" mass="53631">MKYSTVTMKIQLDLLVDFLKQIGIYDSTEDLKIREHLRICTIHHISLTEFLHLVQRYAELPILILPVTGLFAVLVCLVYIYYHNSIIISVFLILTLSLEALLVVDICTSCQDVEYAFEQFFSILMNLKWYHWNESNKRSLLVMMTRSQKSAAIQAFNVQVNRGLIIRVFANLAVEYINLGSTSAEKIGLEWYWDIETASPSSRNKINEEITRVFITYAITTMLNTIGAVFNFIIECFTDIHYICDKDFISKWFAGIPSLKFLLTCLLSSAHSVVALTAISQYLVMKYVTVTMKIQLDLLVDFLKQIGIYDSTEDLNIREHLRICAVHHISITKFLQVVQGHADLPVLFLPISGIFSVLGCLVYIYYNNSTITIVALVIQLSLGGLLVVDMCKSCQDVEDSFDKLFSNLMKLKWYQWNESNKKSLLVMMTRSQKSATIQSFNIQVNRGLIIRFARAVYQIFLIIKQTM</sequence>
<evidence type="ECO:0000313" key="12">
    <source>
        <dbReference type="Proteomes" id="UP001431783"/>
    </source>
</evidence>
<keyword evidence="2" id="KW-1003">Cell membrane</keyword>
<keyword evidence="3 10" id="KW-0716">Sensory transduction</keyword>
<keyword evidence="8 10" id="KW-0675">Receptor</keyword>
<comment type="subcellular location">
    <subcellularLocation>
        <location evidence="1 10">Cell membrane</location>
        <topology evidence="1 10">Multi-pass membrane protein</topology>
    </subcellularLocation>
</comment>
<dbReference type="Proteomes" id="UP001431783">
    <property type="component" value="Unassembled WGS sequence"/>
</dbReference>
<dbReference type="GO" id="GO:0005886">
    <property type="term" value="C:plasma membrane"/>
    <property type="evidence" value="ECO:0007669"/>
    <property type="project" value="UniProtKB-SubCell"/>
</dbReference>
<comment type="caution">
    <text evidence="10">Lacks conserved residue(s) required for the propagation of feature annotation.</text>
</comment>
<dbReference type="InterPro" id="IPR004117">
    <property type="entry name" value="7tm6_olfct_rcpt"/>
</dbReference>
<feature type="transmembrane region" description="Helical" evidence="10">
    <location>
        <begin position="60"/>
        <end position="80"/>
    </location>
</feature>
<evidence type="ECO:0000256" key="8">
    <source>
        <dbReference type="ARBA" id="ARBA00023170"/>
    </source>
</evidence>
<keyword evidence="4 10" id="KW-0812">Transmembrane</keyword>
<dbReference type="AlphaFoldDB" id="A0AAW1U5Q3"/>
<dbReference type="PANTHER" id="PTHR21137:SF35">
    <property type="entry name" value="ODORANT RECEPTOR 19A-RELATED"/>
    <property type="match status" value="1"/>
</dbReference>
<comment type="caution">
    <text evidence="11">The sequence shown here is derived from an EMBL/GenBank/DDBJ whole genome shotgun (WGS) entry which is preliminary data.</text>
</comment>
<dbReference type="GO" id="GO:0007165">
    <property type="term" value="P:signal transduction"/>
    <property type="evidence" value="ECO:0007669"/>
    <property type="project" value="UniProtKB-KW"/>
</dbReference>
<dbReference type="PANTHER" id="PTHR21137">
    <property type="entry name" value="ODORANT RECEPTOR"/>
    <property type="match status" value="1"/>
</dbReference>
<dbReference type="GO" id="GO:0005549">
    <property type="term" value="F:odorant binding"/>
    <property type="evidence" value="ECO:0007669"/>
    <property type="project" value="InterPro"/>
</dbReference>
<name>A0AAW1U5Q3_9CUCU</name>
<organism evidence="11 12">
    <name type="scientific">Henosepilachna vigintioctopunctata</name>
    <dbReference type="NCBI Taxonomy" id="420089"/>
    <lineage>
        <taxon>Eukaryota</taxon>
        <taxon>Metazoa</taxon>
        <taxon>Ecdysozoa</taxon>
        <taxon>Arthropoda</taxon>
        <taxon>Hexapoda</taxon>
        <taxon>Insecta</taxon>
        <taxon>Pterygota</taxon>
        <taxon>Neoptera</taxon>
        <taxon>Endopterygota</taxon>
        <taxon>Coleoptera</taxon>
        <taxon>Polyphaga</taxon>
        <taxon>Cucujiformia</taxon>
        <taxon>Coccinelloidea</taxon>
        <taxon>Coccinellidae</taxon>
        <taxon>Epilachninae</taxon>
        <taxon>Epilachnini</taxon>
        <taxon>Henosepilachna</taxon>
    </lineage>
</organism>
<keyword evidence="5 10" id="KW-0552">Olfaction</keyword>
<reference evidence="11 12" key="1">
    <citation type="submission" date="2023-03" db="EMBL/GenBank/DDBJ databases">
        <title>Genome insight into feeding habits of ladybird beetles.</title>
        <authorList>
            <person name="Li H.-S."/>
            <person name="Huang Y.-H."/>
            <person name="Pang H."/>
        </authorList>
    </citation>
    <scope>NUCLEOTIDE SEQUENCE [LARGE SCALE GENOMIC DNA]</scope>
    <source>
        <strain evidence="11">SYSU_2023b</strain>
        <tissue evidence="11">Whole body</tissue>
    </source>
</reference>
<keyword evidence="12" id="KW-1185">Reference proteome</keyword>
<feature type="transmembrane region" description="Helical" evidence="10">
    <location>
        <begin position="371"/>
        <end position="388"/>
    </location>
</feature>
<evidence type="ECO:0000256" key="6">
    <source>
        <dbReference type="ARBA" id="ARBA00022989"/>
    </source>
</evidence>
<keyword evidence="7 10" id="KW-0472">Membrane</keyword>